<keyword evidence="5 13" id="KW-0812">Transmembrane</keyword>
<comment type="subcellular location">
    <subcellularLocation>
        <location evidence="1 13">Mitochondrion membrane</location>
        <topology evidence="1 13">Single-pass membrane protein</topology>
    </subcellularLocation>
</comment>
<dbReference type="EMBL" id="AM904727">
    <property type="protein sequence ID" value="CAP17659.1"/>
    <property type="molecule type" value="Genomic_DNA"/>
</dbReference>
<keyword evidence="10 13" id="KW-0496">Mitochondrion</keyword>
<keyword evidence="11 14" id="KW-0472">Membrane</keyword>
<keyword evidence="7 14" id="KW-1133">Transmembrane helix</keyword>
<evidence type="ECO:0000256" key="13">
    <source>
        <dbReference type="RuleBase" id="RU003661"/>
    </source>
</evidence>
<evidence type="ECO:0000256" key="3">
    <source>
        <dbReference type="ARBA" id="ARBA00022448"/>
    </source>
</evidence>
<evidence type="ECO:0000256" key="8">
    <source>
        <dbReference type="ARBA" id="ARBA00022990"/>
    </source>
</evidence>
<dbReference type="GO" id="GO:0015986">
    <property type="term" value="P:proton motive force-driven ATP synthesis"/>
    <property type="evidence" value="ECO:0007669"/>
    <property type="project" value="InterPro"/>
</dbReference>
<evidence type="ECO:0000256" key="12">
    <source>
        <dbReference type="ARBA" id="ARBA00023310"/>
    </source>
</evidence>
<dbReference type="GO" id="GO:0045259">
    <property type="term" value="C:proton-transporting ATP synthase complex"/>
    <property type="evidence" value="ECO:0007669"/>
    <property type="project" value="UniProtKB-KW"/>
</dbReference>
<organism evidence="15">
    <name type="scientific">Dendrohyrax dorsalis</name>
    <name type="common">Beecroft's tree hyrax</name>
    <dbReference type="NCBI Taxonomy" id="42325"/>
    <lineage>
        <taxon>Eukaryota</taxon>
        <taxon>Metazoa</taxon>
        <taxon>Chordata</taxon>
        <taxon>Craniata</taxon>
        <taxon>Vertebrata</taxon>
        <taxon>Euteleostomi</taxon>
        <taxon>Mammalia</taxon>
        <taxon>Eutheria</taxon>
        <taxon>Afrotheria</taxon>
        <taxon>Hyracoidea</taxon>
        <taxon>Procaviidae</taxon>
        <taxon>Dendrohyrax</taxon>
    </lineage>
</organism>
<evidence type="ECO:0000256" key="10">
    <source>
        <dbReference type="ARBA" id="ARBA00023128"/>
    </source>
</evidence>
<evidence type="ECO:0000256" key="2">
    <source>
        <dbReference type="ARBA" id="ARBA00008892"/>
    </source>
</evidence>
<evidence type="ECO:0000256" key="1">
    <source>
        <dbReference type="ARBA" id="ARBA00004304"/>
    </source>
</evidence>
<evidence type="ECO:0000256" key="7">
    <source>
        <dbReference type="ARBA" id="ARBA00022989"/>
    </source>
</evidence>
<geneLocation type="mitochondrion" evidence="15"/>
<dbReference type="InterPro" id="IPR039017">
    <property type="entry name" value="ATP8_mammal"/>
</dbReference>
<dbReference type="Pfam" id="PF00895">
    <property type="entry name" value="ATP-synt_8"/>
    <property type="match status" value="1"/>
</dbReference>
<evidence type="ECO:0000256" key="5">
    <source>
        <dbReference type="ARBA" id="ARBA00022692"/>
    </source>
</evidence>
<keyword evidence="3 13" id="KW-0813">Transport</keyword>
<dbReference type="PANTHER" id="PTHR13722:SF0">
    <property type="entry name" value="ATP SYNTHASE PROTEIN 8"/>
    <property type="match status" value="1"/>
</dbReference>
<evidence type="ECO:0000256" key="14">
    <source>
        <dbReference type="SAM" id="Phobius"/>
    </source>
</evidence>
<keyword evidence="9 13" id="KW-0406">Ion transport</keyword>
<keyword evidence="8" id="KW-0007">Acetylation</keyword>
<evidence type="ECO:0000256" key="9">
    <source>
        <dbReference type="ARBA" id="ARBA00023065"/>
    </source>
</evidence>
<evidence type="ECO:0000313" key="15">
    <source>
        <dbReference type="EMBL" id="CAP17659.1"/>
    </source>
</evidence>
<sequence>MPQLNTTPWPMIIATMILTLFIVMQTKISKYSYPNDLTPKPTKKLIKHTPWETKWTKIYLPPSLLLQQ</sequence>
<gene>
    <name evidence="15" type="primary">ATPase 8</name>
</gene>
<dbReference type="GO" id="GO:0031966">
    <property type="term" value="C:mitochondrial membrane"/>
    <property type="evidence" value="ECO:0007669"/>
    <property type="project" value="UniProtKB-SubCell"/>
</dbReference>
<name>B0JDW8_DENDR</name>
<protein>
    <recommendedName>
        <fullName evidence="13">ATP synthase complex subunit 8</fullName>
    </recommendedName>
</protein>
<keyword evidence="4 13" id="KW-0138">CF(0)</keyword>
<dbReference type="PANTHER" id="PTHR13722">
    <property type="entry name" value="ATP SYNTHASE PROTEIN 8"/>
    <property type="match status" value="1"/>
</dbReference>
<dbReference type="AlphaFoldDB" id="B0JDW8"/>
<keyword evidence="12" id="KW-0066">ATP synthesis</keyword>
<evidence type="ECO:0000256" key="11">
    <source>
        <dbReference type="ARBA" id="ARBA00023136"/>
    </source>
</evidence>
<reference evidence="15" key="1">
    <citation type="journal article" date="2008" name="Gene">
        <title>Mitogenomic relationships of placental mammals and molecular estimates of their divergences.</title>
        <authorList>
            <person name="Arnason U."/>
            <person name="Adegoke J.A."/>
            <person name="Gullberg A."/>
            <person name="Harley E.H."/>
            <person name="Janke A."/>
            <person name="Kullberg M."/>
        </authorList>
    </citation>
    <scope>NUCLEOTIDE SEQUENCE</scope>
</reference>
<comment type="similarity">
    <text evidence="2 13">Belongs to the ATPase protein 8 family.</text>
</comment>
<dbReference type="InterPro" id="IPR001421">
    <property type="entry name" value="ATP8_metazoa"/>
</dbReference>
<keyword evidence="6 13" id="KW-0375">Hydrogen ion transport</keyword>
<evidence type="ECO:0000256" key="4">
    <source>
        <dbReference type="ARBA" id="ARBA00022547"/>
    </source>
</evidence>
<evidence type="ECO:0000256" key="6">
    <source>
        <dbReference type="ARBA" id="ARBA00022781"/>
    </source>
</evidence>
<accession>B0JDW8</accession>
<proteinExistence type="inferred from homology"/>
<feature type="transmembrane region" description="Helical" evidence="14">
    <location>
        <begin position="6"/>
        <end position="24"/>
    </location>
</feature>
<dbReference type="GO" id="GO:0015078">
    <property type="term" value="F:proton transmembrane transporter activity"/>
    <property type="evidence" value="ECO:0007669"/>
    <property type="project" value="InterPro"/>
</dbReference>